<evidence type="ECO:0000256" key="1">
    <source>
        <dbReference type="SAM" id="SignalP"/>
    </source>
</evidence>
<comment type="caution">
    <text evidence="2">The sequence shown here is derived from an EMBL/GenBank/DDBJ whole genome shotgun (WGS) entry which is preliminary data.</text>
</comment>
<dbReference type="Proteomes" id="UP000761574">
    <property type="component" value="Unassembled WGS sequence"/>
</dbReference>
<dbReference type="SUPFAM" id="SSF48452">
    <property type="entry name" value="TPR-like"/>
    <property type="match status" value="1"/>
</dbReference>
<evidence type="ECO:0000313" key="3">
    <source>
        <dbReference type="Proteomes" id="UP000761574"/>
    </source>
</evidence>
<reference evidence="2 3" key="1">
    <citation type="submission" date="2021-05" db="EMBL/GenBank/DDBJ databases">
        <title>Molecular characterization for Shewanella algae harboring chromosomal blaOXA-55-like strains isolated from clinical and environment sample.</title>
        <authorList>
            <person name="Ohama Y."/>
            <person name="Aoki K."/>
            <person name="Harada S."/>
            <person name="Moriya K."/>
            <person name="Ishii Y."/>
            <person name="Tateda K."/>
        </authorList>
    </citation>
    <scope>NUCLEOTIDE SEQUENCE [LARGE SCALE GENOMIC DNA]</scope>
    <source>
        <strain evidence="2 3">LMG 23746</strain>
    </source>
</reference>
<protein>
    <recommendedName>
        <fullName evidence="4">TPR domain protein</fullName>
    </recommendedName>
</protein>
<dbReference type="RefSeq" id="WP_119978555.1">
    <property type="nucleotide sequence ID" value="NZ_BPFB01000016.1"/>
</dbReference>
<evidence type="ECO:0008006" key="4">
    <source>
        <dbReference type="Google" id="ProtNLM"/>
    </source>
</evidence>
<feature type="chain" id="PRO_5045748168" description="TPR domain protein" evidence="1">
    <location>
        <begin position="20"/>
        <end position="221"/>
    </location>
</feature>
<accession>A0ABQ4PFW9</accession>
<gene>
    <name evidence="2" type="ORF">TUM4630_16900</name>
</gene>
<dbReference type="InterPro" id="IPR011990">
    <property type="entry name" value="TPR-like_helical_dom_sf"/>
</dbReference>
<feature type="signal peptide" evidence="1">
    <location>
        <begin position="1"/>
        <end position="19"/>
    </location>
</feature>
<organism evidence="2 3">
    <name type="scientific">Shewanella algidipiscicola</name>
    <dbReference type="NCBI Taxonomy" id="614070"/>
    <lineage>
        <taxon>Bacteria</taxon>
        <taxon>Pseudomonadati</taxon>
        <taxon>Pseudomonadota</taxon>
        <taxon>Gammaproteobacteria</taxon>
        <taxon>Alteromonadales</taxon>
        <taxon>Shewanellaceae</taxon>
        <taxon>Shewanella</taxon>
    </lineage>
</organism>
<dbReference type="Gene3D" id="1.25.40.10">
    <property type="entry name" value="Tetratricopeptide repeat domain"/>
    <property type="match status" value="1"/>
</dbReference>
<sequence>MKTLTIISSLAIISSFTQANEIASIDSASNQMNIEQLTQLSQQTDGYDKGYALYRLAINANILGQKNKALSALQEAESRLASAQDDGEVATLLAAIYGMQIGLDLTKASSYGPKMSAAINTADNLVPDSPRLALVKAISAYSTPVEYGGSMKRAIELSSKAISLFETPCDSICWGYAEAYTWRGLAKQNLGDKQGAISDWQAALAVQDDYAWANFLLKQHN</sequence>
<dbReference type="EMBL" id="BPFB01000016">
    <property type="protein sequence ID" value="GIU46431.1"/>
    <property type="molecule type" value="Genomic_DNA"/>
</dbReference>
<keyword evidence="1" id="KW-0732">Signal</keyword>
<evidence type="ECO:0000313" key="2">
    <source>
        <dbReference type="EMBL" id="GIU46431.1"/>
    </source>
</evidence>
<proteinExistence type="predicted"/>
<name>A0ABQ4PFW9_9GAMM</name>
<keyword evidence="3" id="KW-1185">Reference proteome</keyword>